<dbReference type="Proteomes" id="UP000261811">
    <property type="component" value="Unassembled WGS sequence"/>
</dbReference>
<accession>A0A372JPY0</accession>
<keyword evidence="1" id="KW-0472">Membrane</keyword>
<sequence>MTGETTDALALEVWAEVSPTFLSLPVIITVFLATSILILIFGVVLPCVWSRDSERREAAYRVMTVLLKESRFFTRELRRQPIEVEHPQESAIERATRSE</sequence>
<keyword evidence="1" id="KW-1133">Transmembrane helix</keyword>
<reference evidence="2 3" key="1">
    <citation type="submission" date="2018-08" db="EMBL/GenBank/DDBJ databases">
        <title>Actinomadura jelena sp. nov., a novel Actinomycete isolated from soil in Chad.</title>
        <authorList>
            <person name="Shi L."/>
        </authorList>
    </citation>
    <scope>NUCLEOTIDE SEQUENCE [LARGE SCALE GENOMIC DNA]</scope>
    <source>
        <strain evidence="2 3">NEAU-G17</strain>
    </source>
</reference>
<keyword evidence="3" id="KW-1185">Reference proteome</keyword>
<name>A0A372JPY0_9ACTN</name>
<keyword evidence="1" id="KW-0812">Transmembrane</keyword>
<evidence type="ECO:0000313" key="3">
    <source>
        <dbReference type="Proteomes" id="UP000261811"/>
    </source>
</evidence>
<evidence type="ECO:0000313" key="2">
    <source>
        <dbReference type="EMBL" id="RFU42095.1"/>
    </source>
</evidence>
<organism evidence="2 3">
    <name type="scientific">Actinomadura logoneensis</name>
    <dbReference type="NCBI Taxonomy" id="2293572"/>
    <lineage>
        <taxon>Bacteria</taxon>
        <taxon>Bacillati</taxon>
        <taxon>Actinomycetota</taxon>
        <taxon>Actinomycetes</taxon>
        <taxon>Streptosporangiales</taxon>
        <taxon>Thermomonosporaceae</taxon>
        <taxon>Actinomadura</taxon>
    </lineage>
</organism>
<proteinExistence type="predicted"/>
<dbReference type="AlphaFoldDB" id="A0A372JPY0"/>
<feature type="transmembrane region" description="Helical" evidence="1">
    <location>
        <begin position="20"/>
        <end position="49"/>
    </location>
</feature>
<dbReference type="EMBL" id="QURH01000159">
    <property type="protein sequence ID" value="RFU42095.1"/>
    <property type="molecule type" value="Genomic_DNA"/>
</dbReference>
<gene>
    <name evidence="2" type="ORF">DZF91_08355</name>
</gene>
<dbReference type="RefSeq" id="WP_117356909.1">
    <property type="nucleotide sequence ID" value="NZ_QURH01000159.1"/>
</dbReference>
<evidence type="ECO:0000256" key="1">
    <source>
        <dbReference type="SAM" id="Phobius"/>
    </source>
</evidence>
<comment type="caution">
    <text evidence="2">The sequence shown here is derived from an EMBL/GenBank/DDBJ whole genome shotgun (WGS) entry which is preliminary data.</text>
</comment>
<protein>
    <submittedName>
        <fullName evidence="2">Uncharacterized protein</fullName>
    </submittedName>
</protein>
<dbReference type="OrthoDB" id="3542591at2"/>